<keyword evidence="4 6" id="KW-1133">Transmembrane helix</keyword>
<comment type="subcellular location">
    <subcellularLocation>
        <location evidence="1">Cell membrane</location>
        <topology evidence="1">Multi-pass membrane protein</topology>
    </subcellularLocation>
</comment>
<keyword evidence="3 6" id="KW-0812">Transmembrane</keyword>
<protein>
    <submittedName>
        <fullName evidence="8">RDD family protein</fullName>
    </submittedName>
</protein>
<feature type="domain" description="RDD" evidence="7">
    <location>
        <begin position="32"/>
        <end position="160"/>
    </location>
</feature>
<name>A0AAU7CNX9_9BACT</name>
<evidence type="ECO:0000256" key="1">
    <source>
        <dbReference type="ARBA" id="ARBA00004651"/>
    </source>
</evidence>
<dbReference type="AlphaFoldDB" id="A0AAU7CNX9"/>
<reference evidence="8" key="1">
    <citation type="submission" date="2024-05" db="EMBL/GenBank/DDBJ databases">
        <title>Planctomycetes of the genus Singulisphaera possess chitinolytic capabilities.</title>
        <authorList>
            <person name="Ivanova A."/>
        </authorList>
    </citation>
    <scope>NUCLEOTIDE SEQUENCE</scope>
    <source>
        <strain evidence="8">Ch08T</strain>
    </source>
</reference>
<dbReference type="PANTHER" id="PTHR36115:SF9">
    <property type="entry name" value="LMO1584 PROTEIN"/>
    <property type="match status" value="1"/>
</dbReference>
<keyword evidence="5 6" id="KW-0472">Membrane</keyword>
<feature type="transmembrane region" description="Helical" evidence="6">
    <location>
        <begin position="72"/>
        <end position="92"/>
    </location>
</feature>
<evidence type="ECO:0000256" key="3">
    <source>
        <dbReference type="ARBA" id="ARBA00022692"/>
    </source>
</evidence>
<evidence type="ECO:0000259" key="7">
    <source>
        <dbReference type="Pfam" id="PF06271"/>
    </source>
</evidence>
<evidence type="ECO:0000256" key="2">
    <source>
        <dbReference type="ARBA" id="ARBA00022475"/>
    </source>
</evidence>
<dbReference type="InterPro" id="IPR010432">
    <property type="entry name" value="RDD"/>
</dbReference>
<evidence type="ECO:0000256" key="6">
    <source>
        <dbReference type="SAM" id="Phobius"/>
    </source>
</evidence>
<accession>A0AAU7CNX9</accession>
<feature type="transmembrane region" description="Helical" evidence="6">
    <location>
        <begin position="129"/>
        <end position="147"/>
    </location>
</feature>
<dbReference type="Pfam" id="PF06271">
    <property type="entry name" value="RDD"/>
    <property type="match status" value="1"/>
</dbReference>
<evidence type="ECO:0000256" key="5">
    <source>
        <dbReference type="ARBA" id="ARBA00023136"/>
    </source>
</evidence>
<dbReference type="GO" id="GO:0005886">
    <property type="term" value="C:plasma membrane"/>
    <property type="evidence" value="ECO:0007669"/>
    <property type="project" value="UniProtKB-SubCell"/>
</dbReference>
<dbReference type="InterPro" id="IPR051791">
    <property type="entry name" value="Pra-immunoreactive"/>
</dbReference>
<proteinExistence type="predicted"/>
<evidence type="ECO:0000313" key="8">
    <source>
        <dbReference type="EMBL" id="XBH06699.1"/>
    </source>
</evidence>
<keyword evidence="2" id="KW-1003">Cell membrane</keyword>
<feature type="transmembrane region" description="Helical" evidence="6">
    <location>
        <begin position="35"/>
        <end position="60"/>
    </location>
</feature>
<sequence>MSYVNDADFNPYAAPKAAPGGYGSATQAPVEYAGFWVRFVALVIDGLIVFVINFVVGFSIQLLGAAAKLDPAIGALVSSLLSIVIQICYYPLMVSSEKQASYGKIMMGLKVTDLAGRRISFGRALGREFAKILSAIIFMIGYIMAAFTERKQALHDMIAGTLVVKAR</sequence>
<dbReference type="EMBL" id="CP155447">
    <property type="protein sequence ID" value="XBH06699.1"/>
    <property type="molecule type" value="Genomic_DNA"/>
</dbReference>
<dbReference type="PANTHER" id="PTHR36115">
    <property type="entry name" value="PROLINE-RICH ANTIGEN HOMOLOG-RELATED"/>
    <property type="match status" value="1"/>
</dbReference>
<dbReference type="RefSeq" id="WP_406699549.1">
    <property type="nucleotide sequence ID" value="NZ_CP155447.1"/>
</dbReference>
<gene>
    <name evidence="8" type="ORF">V5E97_11855</name>
</gene>
<organism evidence="8">
    <name type="scientific">Singulisphaera sp. Ch08</name>
    <dbReference type="NCBI Taxonomy" id="3120278"/>
    <lineage>
        <taxon>Bacteria</taxon>
        <taxon>Pseudomonadati</taxon>
        <taxon>Planctomycetota</taxon>
        <taxon>Planctomycetia</taxon>
        <taxon>Isosphaerales</taxon>
        <taxon>Isosphaeraceae</taxon>
        <taxon>Singulisphaera</taxon>
    </lineage>
</organism>
<evidence type="ECO:0000256" key="4">
    <source>
        <dbReference type="ARBA" id="ARBA00022989"/>
    </source>
</evidence>